<evidence type="ECO:0000313" key="1">
    <source>
        <dbReference type="EMBL" id="QDR65999.1"/>
    </source>
</evidence>
<proteinExistence type="predicted"/>
<dbReference type="AlphaFoldDB" id="A0A517CLV0"/>
<dbReference type="RefSeq" id="WP_152292078.1">
    <property type="nucleotide sequence ID" value="NZ_CP041881.1"/>
</dbReference>
<reference evidence="1" key="1">
    <citation type="submission" date="2019-07" db="EMBL/GenBank/DDBJ databases">
        <title>Draft Genome Sequence of Megaplasmid-Bearing Staphylococcus scuiri strain B9-58B Isolated from Retail Pork.</title>
        <authorList>
            <person name="Neyaz L."/>
            <person name="Karki A.B."/>
            <person name="Fakhr M.K."/>
        </authorList>
    </citation>
    <scope>NUCLEOTIDE SEQUENCE</scope>
    <source>
        <strain evidence="1">B9-58B</strain>
        <plasmid evidence="1">pSSLNP162</plasmid>
    </source>
</reference>
<dbReference type="EMBL" id="CP041881">
    <property type="protein sequence ID" value="QDR65999.1"/>
    <property type="molecule type" value="Genomic_DNA"/>
</dbReference>
<gene>
    <name evidence="1" type="ORF">FPV13_13930</name>
</gene>
<geneLocation type="plasmid" evidence="1">
    <name>pSSLNP162</name>
</geneLocation>
<name>A0A517CLV0_MAMSC</name>
<protein>
    <submittedName>
        <fullName evidence="1">Selenium binding protein</fullName>
    </submittedName>
</protein>
<keyword evidence="1" id="KW-0614">Plasmid</keyword>
<sequence length="148" mass="17613">MKINEIRNITRQALPENDYLILLGISLCVFNSNNSFIIENILIKDEQKDYNWHDLFDLTSGQLSKAIERTITKNSNENIAILFSEIVEKRNRIIHSFQYTDPEQNNEQKLATKHRRTHVQEKIERDYLNEFIIMNENLSSLLHEFRGY</sequence>
<organism evidence="1">
    <name type="scientific">Mammaliicoccus sciuri</name>
    <name type="common">Staphylococcus sciuri</name>
    <dbReference type="NCBI Taxonomy" id="1296"/>
    <lineage>
        <taxon>Bacteria</taxon>
        <taxon>Bacillati</taxon>
        <taxon>Bacillota</taxon>
        <taxon>Bacilli</taxon>
        <taxon>Bacillales</taxon>
        <taxon>Staphylococcaceae</taxon>
        <taxon>Mammaliicoccus</taxon>
    </lineage>
</organism>
<accession>A0A517CLV0</accession>